<dbReference type="InterPro" id="IPR001920">
    <property type="entry name" value="Asp/Glu_race"/>
</dbReference>
<sequence length="262" mass="29426">MKQTGLIGILGGLGPEAGRLLHGYIIEEATHLKSVTCDQDHYDVIHFSIPSIVPDRASYIFDPHCPNPTPIIFNILKSMVLVAEQHQRPLSVCIPCNTYHAPVLFDPLEQALFQSDFSHYVQILNLIEESVLAIKTTYPSITRVGLISTSGERASRVYHHYLTLHGIELIQADEHEQKFVDDTIYNPVYGLKATSIGTPIVREILRDIVTLLQKQGAEIIILGCTELPFVFDQEMWGGAHFISPMRIMARRLIEEAEKATVK</sequence>
<evidence type="ECO:0000256" key="2">
    <source>
        <dbReference type="ARBA" id="ARBA00023235"/>
    </source>
</evidence>
<reference evidence="3 4" key="1">
    <citation type="submission" date="2015-03" db="EMBL/GenBank/DDBJ databases">
        <title>Caedibacter varicaedens, whole genome shotgun sequence.</title>
        <authorList>
            <person name="Suzuki H."/>
            <person name="Dapper A.L."/>
            <person name="Gibson A.K."/>
            <person name="Jackson C."/>
            <person name="Lee H."/>
            <person name="Pejaver V.R."/>
            <person name="Doak T."/>
            <person name="Lynch M."/>
        </authorList>
    </citation>
    <scope>NUCLEOTIDE SEQUENCE [LARGE SCALE GENOMIC DNA]</scope>
</reference>
<dbReference type="EMBL" id="BBVC01000104">
    <property type="protein sequence ID" value="GAO98947.1"/>
    <property type="molecule type" value="Genomic_DNA"/>
</dbReference>
<gene>
    <name evidence="3" type="ORF">Cva_01617</name>
</gene>
<evidence type="ECO:0000256" key="1">
    <source>
        <dbReference type="ARBA" id="ARBA00007847"/>
    </source>
</evidence>
<dbReference type="STRING" id="1629334.Cva_01617"/>
<protein>
    <submittedName>
        <fullName evidence="3">Aspartate racemase</fullName>
    </submittedName>
</protein>
<keyword evidence="2" id="KW-0413">Isomerase</keyword>
<dbReference type="OrthoDB" id="9803739at2"/>
<dbReference type="NCBIfam" id="TIGR00035">
    <property type="entry name" value="asp_race"/>
    <property type="match status" value="1"/>
</dbReference>
<comment type="similarity">
    <text evidence="1">Belongs to the aspartate/glutamate racemases family.</text>
</comment>
<proteinExistence type="inferred from homology"/>
<dbReference type="Gene3D" id="3.40.50.1860">
    <property type="match status" value="2"/>
</dbReference>
<dbReference type="PROSITE" id="PS00924">
    <property type="entry name" value="ASP_GLU_RACEMASE_2"/>
    <property type="match status" value="1"/>
</dbReference>
<dbReference type="Proteomes" id="UP000036771">
    <property type="component" value="Unassembled WGS sequence"/>
</dbReference>
<dbReference type="SUPFAM" id="SSF53681">
    <property type="entry name" value="Aspartate/glutamate racemase"/>
    <property type="match status" value="2"/>
</dbReference>
<keyword evidence="4" id="KW-1185">Reference proteome</keyword>
<dbReference type="AlphaFoldDB" id="A0A0K8MES2"/>
<name>A0A0K8MES2_9PROT</name>
<evidence type="ECO:0000313" key="3">
    <source>
        <dbReference type="EMBL" id="GAO98947.1"/>
    </source>
</evidence>
<organism evidence="3 4">
    <name type="scientific">Caedimonas varicaedens</name>
    <dbReference type="NCBI Taxonomy" id="1629334"/>
    <lineage>
        <taxon>Bacteria</taxon>
        <taxon>Pseudomonadati</taxon>
        <taxon>Pseudomonadota</taxon>
        <taxon>Alphaproteobacteria</taxon>
        <taxon>Holosporales</taxon>
        <taxon>Caedimonadaceae</taxon>
        <taxon>Caedimonas</taxon>
    </lineage>
</organism>
<dbReference type="PANTHER" id="PTHR21198">
    <property type="entry name" value="GLUTAMATE RACEMASE"/>
    <property type="match status" value="1"/>
</dbReference>
<comment type="caution">
    <text evidence="3">The sequence shown here is derived from an EMBL/GenBank/DDBJ whole genome shotgun (WGS) entry which is preliminary data.</text>
</comment>
<dbReference type="InterPro" id="IPR004380">
    <property type="entry name" value="Asp_race"/>
</dbReference>
<dbReference type="GO" id="GO:0047661">
    <property type="term" value="F:amino-acid racemase activity"/>
    <property type="evidence" value="ECO:0007669"/>
    <property type="project" value="InterPro"/>
</dbReference>
<dbReference type="PANTHER" id="PTHR21198:SF3">
    <property type="entry name" value="GLUTAMATE RACEMASE"/>
    <property type="match status" value="1"/>
</dbReference>
<dbReference type="InterPro" id="IPR033134">
    <property type="entry name" value="Asp/Glu_racemase_AS_2"/>
</dbReference>
<dbReference type="InterPro" id="IPR015942">
    <property type="entry name" value="Asp/Glu/hydantoin_racemase"/>
</dbReference>
<dbReference type="Pfam" id="PF01177">
    <property type="entry name" value="Asp_Glu_race"/>
    <property type="match status" value="1"/>
</dbReference>
<evidence type="ECO:0000313" key="4">
    <source>
        <dbReference type="Proteomes" id="UP000036771"/>
    </source>
</evidence>
<accession>A0A0K8MES2</accession>